<dbReference type="InterPro" id="IPR036515">
    <property type="entry name" value="Transposase_17_sf"/>
</dbReference>
<dbReference type="EMBL" id="JASJEX010000003">
    <property type="protein sequence ID" value="MDJ1129931.1"/>
    <property type="molecule type" value="Genomic_DNA"/>
</dbReference>
<dbReference type="Proteomes" id="UP001431693">
    <property type="component" value="Unassembled WGS sequence"/>
</dbReference>
<comment type="caution">
    <text evidence="2">The sequence shown here is derived from an EMBL/GenBank/DDBJ whole genome shotgun (WGS) entry which is preliminary data.</text>
</comment>
<protein>
    <submittedName>
        <fullName evidence="2">Transposase</fullName>
    </submittedName>
</protein>
<name>A0ABT6ZLL2_9ACTN</name>
<reference evidence="2" key="1">
    <citation type="submission" date="2023-05" db="EMBL/GenBank/DDBJ databases">
        <title>[olsenella] sp. nov., isolated from a pig farm feces dump.</title>
        <authorList>
            <person name="Chang Y.-H."/>
        </authorList>
    </citation>
    <scope>NUCLEOTIDE SEQUENCE</scope>
    <source>
        <strain evidence="2">YH-ols2217</strain>
    </source>
</reference>
<evidence type="ECO:0000259" key="1">
    <source>
        <dbReference type="SMART" id="SM01321"/>
    </source>
</evidence>
<organism evidence="2 3">
    <name type="scientific">Kribbibacterium absianum</name>
    <dbReference type="NCBI Taxonomy" id="3044210"/>
    <lineage>
        <taxon>Bacteria</taxon>
        <taxon>Bacillati</taxon>
        <taxon>Actinomycetota</taxon>
        <taxon>Coriobacteriia</taxon>
        <taxon>Coriobacteriales</taxon>
        <taxon>Kribbibacteriaceae</taxon>
        <taxon>Kribbibacterium</taxon>
    </lineage>
</organism>
<accession>A0ABT6ZLL2</accession>
<dbReference type="Gene3D" id="3.30.70.1290">
    <property type="entry name" value="Transposase IS200-like"/>
    <property type="match status" value="1"/>
</dbReference>
<proteinExistence type="predicted"/>
<dbReference type="SMART" id="SM01321">
    <property type="entry name" value="Y1_Tnp"/>
    <property type="match status" value="1"/>
</dbReference>
<evidence type="ECO:0000313" key="2">
    <source>
        <dbReference type="EMBL" id="MDJ1129931.1"/>
    </source>
</evidence>
<dbReference type="RefSeq" id="WP_283713051.1">
    <property type="nucleotide sequence ID" value="NZ_JASJEW010000002.1"/>
</dbReference>
<evidence type="ECO:0000313" key="3">
    <source>
        <dbReference type="Proteomes" id="UP001431693"/>
    </source>
</evidence>
<dbReference type="PANTHER" id="PTHR34322:SF2">
    <property type="entry name" value="TRANSPOSASE IS200-LIKE DOMAIN-CONTAINING PROTEIN"/>
    <property type="match status" value="1"/>
</dbReference>
<sequence length="257" mass="28690">MPRGPRPRSEAGLYHVSTRGTGRHSIFEDDEDRACLKRLLARGCDTHDVSVLVWCFMENHVHALLESPAEPPSDFMRDVFSHYAGEYNRRHDHVGHDFQGRFHGSPVDDERHLQAVVPYIHLNPAHGDFDRARSFAWSSYQEVLNGGGLADVEWVLGLYGSVEAFEDAHRVAFARQEAIVLAHAGRHLTDEEARVVYDQVLLGMGIDGELGAVEKGLRNRAIGALRAVCLSVRQIERFSGLGRGIIQRVPAEPSILV</sequence>
<dbReference type="InterPro" id="IPR002686">
    <property type="entry name" value="Transposase_17"/>
</dbReference>
<feature type="domain" description="Transposase IS200-like" evidence="1">
    <location>
        <begin position="9"/>
        <end position="123"/>
    </location>
</feature>
<dbReference type="PANTHER" id="PTHR34322">
    <property type="entry name" value="TRANSPOSASE, Y1_TNP DOMAIN-CONTAINING"/>
    <property type="match status" value="1"/>
</dbReference>
<dbReference type="SUPFAM" id="SSF143422">
    <property type="entry name" value="Transposase IS200-like"/>
    <property type="match status" value="1"/>
</dbReference>
<gene>
    <name evidence="2" type="ORF">QJ043_07555</name>
</gene>
<dbReference type="Pfam" id="PF01797">
    <property type="entry name" value="Y1_Tnp"/>
    <property type="match status" value="1"/>
</dbReference>
<keyword evidence="3" id="KW-1185">Reference proteome</keyword>